<keyword evidence="3" id="KW-1185">Reference proteome</keyword>
<evidence type="ECO:0000256" key="1">
    <source>
        <dbReference type="SAM" id="MobiDB-lite"/>
    </source>
</evidence>
<feature type="region of interest" description="Disordered" evidence="1">
    <location>
        <begin position="1"/>
        <end position="25"/>
    </location>
</feature>
<dbReference type="Proteomes" id="UP000046155">
    <property type="component" value="Unassembled WGS sequence"/>
</dbReference>
<dbReference type="AlphaFoldDB" id="A0A0B7MPX6"/>
<reference evidence="3" key="1">
    <citation type="submission" date="2015-01" db="EMBL/GenBank/DDBJ databases">
        <authorList>
            <person name="Manzoor Shahid"/>
            <person name="Zubair Saima"/>
        </authorList>
    </citation>
    <scope>NUCLEOTIDE SEQUENCE [LARGE SCALE GENOMIC DNA]</scope>
    <source>
        <strain evidence="3">Sp3</strain>
    </source>
</reference>
<proteinExistence type="predicted"/>
<name>A0A0B7MPX6_9FIRM</name>
<dbReference type="EMBL" id="CDRZ01000257">
    <property type="protein sequence ID" value="CEO89737.1"/>
    <property type="molecule type" value="Genomic_DNA"/>
</dbReference>
<organism evidence="2 3">
    <name type="scientific">Syntrophaceticus schinkii</name>
    <dbReference type="NCBI Taxonomy" id="499207"/>
    <lineage>
        <taxon>Bacteria</taxon>
        <taxon>Bacillati</taxon>
        <taxon>Bacillota</taxon>
        <taxon>Clostridia</taxon>
        <taxon>Thermoanaerobacterales</taxon>
        <taxon>Thermoanaerobacterales Family III. Incertae Sedis</taxon>
        <taxon>Syntrophaceticus</taxon>
    </lineage>
</organism>
<protein>
    <submittedName>
        <fullName evidence="2">Uncharacterized protein</fullName>
    </submittedName>
</protein>
<feature type="compositionally biased region" description="Basic and acidic residues" evidence="1">
    <location>
        <begin position="1"/>
        <end position="15"/>
    </location>
</feature>
<evidence type="ECO:0000313" key="2">
    <source>
        <dbReference type="EMBL" id="CEO89737.1"/>
    </source>
</evidence>
<gene>
    <name evidence="2" type="ORF">SSCH_590012</name>
</gene>
<evidence type="ECO:0000313" key="3">
    <source>
        <dbReference type="Proteomes" id="UP000046155"/>
    </source>
</evidence>
<sequence length="42" mass="4929">MRQEGVKGIEGRLPDLGDEFEDLEAKRPQVFCEDEKSRYDSR</sequence>
<accession>A0A0B7MPX6</accession>